<proteinExistence type="predicted"/>
<protein>
    <submittedName>
        <fullName evidence="1">Uncharacterized protein</fullName>
    </submittedName>
</protein>
<gene>
    <name evidence="1" type="ORF">LCGC14_0856040</name>
</gene>
<organism evidence="1">
    <name type="scientific">marine sediment metagenome</name>
    <dbReference type="NCBI Taxonomy" id="412755"/>
    <lineage>
        <taxon>unclassified sequences</taxon>
        <taxon>metagenomes</taxon>
        <taxon>ecological metagenomes</taxon>
    </lineage>
</organism>
<evidence type="ECO:0000313" key="1">
    <source>
        <dbReference type="EMBL" id="KKN28272.1"/>
    </source>
</evidence>
<sequence>MSRKANWTFEGFYVKLDELEDSIKNKALDIAAGFMETGKYTERDAIEEAIVRAEEWFYDLEG</sequence>
<dbReference type="AlphaFoldDB" id="A0A0F9PU76"/>
<dbReference type="EMBL" id="LAZR01002576">
    <property type="protein sequence ID" value="KKN28272.1"/>
    <property type="molecule type" value="Genomic_DNA"/>
</dbReference>
<name>A0A0F9PU76_9ZZZZ</name>
<accession>A0A0F9PU76</accession>
<comment type="caution">
    <text evidence="1">The sequence shown here is derived from an EMBL/GenBank/DDBJ whole genome shotgun (WGS) entry which is preliminary data.</text>
</comment>
<reference evidence="1" key="1">
    <citation type="journal article" date="2015" name="Nature">
        <title>Complex archaea that bridge the gap between prokaryotes and eukaryotes.</title>
        <authorList>
            <person name="Spang A."/>
            <person name="Saw J.H."/>
            <person name="Jorgensen S.L."/>
            <person name="Zaremba-Niedzwiedzka K."/>
            <person name="Martijn J."/>
            <person name="Lind A.E."/>
            <person name="van Eijk R."/>
            <person name="Schleper C."/>
            <person name="Guy L."/>
            <person name="Ettema T.J."/>
        </authorList>
    </citation>
    <scope>NUCLEOTIDE SEQUENCE</scope>
</reference>